<keyword evidence="1" id="KW-0808">Transferase</keyword>
<feature type="transmembrane region" description="Helical" evidence="4">
    <location>
        <begin position="438"/>
        <end position="456"/>
    </location>
</feature>
<dbReference type="PANTHER" id="PTHR24421:SF61">
    <property type="entry name" value="OXYGEN SENSOR HISTIDINE KINASE NREB"/>
    <property type="match status" value="1"/>
</dbReference>
<evidence type="ECO:0000256" key="3">
    <source>
        <dbReference type="ARBA" id="ARBA00023012"/>
    </source>
</evidence>
<dbReference type="Gene3D" id="3.30.565.10">
    <property type="entry name" value="Histidine kinase-like ATPase, C-terminal domain"/>
    <property type="match status" value="1"/>
</dbReference>
<proteinExistence type="predicted"/>
<evidence type="ECO:0000313" key="5">
    <source>
        <dbReference type="EMBL" id="MBB2993684.1"/>
    </source>
</evidence>
<feature type="transmembrane region" description="Helical" evidence="4">
    <location>
        <begin position="20"/>
        <end position="38"/>
    </location>
</feature>
<feature type="transmembrane region" description="Helical" evidence="4">
    <location>
        <begin position="393"/>
        <end position="409"/>
    </location>
</feature>
<organism evidence="5 6">
    <name type="scientific">Mycolicibacterium iranicum</name>
    <name type="common">Mycobacterium iranicum</name>
    <dbReference type="NCBI Taxonomy" id="912594"/>
    <lineage>
        <taxon>Bacteria</taxon>
        <taxon>Bacillati</taxon>
        <taxon>Actinomycetota</taxon>
        <taxon>Actinomycetes</taxon>
        <taxon>Mycobacteriales</taxon>
        <taxon>Mycobacteriaceae</taxon>
        <taxon>Mycolicibacterium</taxon>
    </lineage>
</organism>
<keyword evidence="4" id="KW-0472">Membrane</keyword>
<evidence type="ECO:0000313" key="6">
    <source>
        <dbReference type="Proteomes" id="UP000550501"/>
    </source>
</evidence>
<feature type="transmembrane region" description="Helical" evidence="4">
    <location>
        <begin position="73"/>
        <end position="91"/>
    </location>
</feature>
<keyword evidence="6" id="KW-1185">Reference proteome</keyword>
<dbReference type="EMBL" id="JACHVU010000021">
    <property type="protein sequence ID" value="MBB2993684.1"/>
    <property type="molecule type" value="Genomic_DNA"/>
</dbReference>
<keyword evidence="2" id="KW-0418">Kinase</keyword>
<keyword evidence="3" id="KW-0902">Two-component regulatory system</keyword>
<keyword evidence="4" id="KW-0812">Transmembrane</keyword>
<comment type="caution">
    <text evidence="5">The sequence shown here is derived from an EMBL/GenBank/DDBJ whole genome shotgun (WGS) entry which is preliminary data.</text>
</comment>
<gene>
    <name evidence="5" type="ORF">FHR72_005195</name>
</gene>
<evidence type="ECO:0008006" key="7">
    <source>
        <dbReference type="Google" id="ProtNLM"/>
    </source>
</evidence>
<dbReference type="InterPro" id="IPR036890">
    <property type="entry name" value="HATPase_C_sf"/>
</dbReference>
<feature type="transmembrane region" description="Helical" evidence="4">
    <location>
        <begin position="415"/>
        <end position="433"/>
    </location>
</feature>
<sequence>MATRGGPEARHQLMSRAAQVGLLMRHTVNLAVSGIALVDPNSAALPTGTALLAAVACWSAYRLMTRSPALRWLVVDYAVTIAVCLAVPILVPDSNFHLSNTAPQAIAGTAVIGISVSVSALASIPMTLGIAATYAMGAAAVTGWDDVTSVAALYYFAVQCATSSIIRLMLLHVAGAIDRARGDRAEAEIARRVTDAVRDYEREQLALLHDTAASTLLMVGHGTTLPSERVAAQARRDLELLREGNWQPPPPRVELVAALRDCAAHLSTPVEFDGPERLWVAGETAHSVIAAAREAMTNVDRHARAGLLRVTVSEHSVRLADDGVGFDPLARRRGHGIDESIVGRMRRAHGRAAVTSSPGSGTVTELCWRTTPPIIDPPAVDPDRLIDRTRTRYGLALTAYALVNLAITVPPQDAVLGVLAALAAAAAVPGILWQRWIFAWPAAIAVLIVAVAQPASLPQDMVLGYAHWAQGAIGWCMVPLMLSLRTGSGAAIIVTYWVINSAVAFARDPSTPLLVNIGFGSASILGVQLFALVFNGLMREAATAVEVENSARQRLLTRDRISQALRSEYQRRYATIVAGVVPLLDALTRGEHLDQDTQLRARAENRRLRALFDQAATFDHPLMQRVRPLIDDAEARRVDVVIDLSGPLPDLDDEQIDALIRPLRTVLDLATTAARVVLTTAGDQAEISVVVDRAAEGPPPGALNDAEVITSGRELWCVLTAATAPTRPRR</sequence>
<feature type="transmembrane region" description="Helical" evidence="4">
    <location>
        <begin position="513"/>
        <end position="534"/>
    </location>
</feature>
<dbReference type="GO" id="GO:0016301">
    <property type="term" value="F:kinase activity"/>
    <property type="evidence" value="ECO:0007669"/>
    <property type="project" value="UniProtKB-KW"/>
</dbReference>
<dbReference type="AlphaFoldDB" id="A0A839QG14"/>
<keyword evidence="4" id="KW-1133">Transmembrane helix</keyword>
<dbReference type="SUPFAM" id="SSF55874">
    <property type="entry name" value="ATPase domain of HSP90 chaperone/DNA topoisomerase II/histidine kinase"/>
    <property type="match status" value="1"/>
</dbReference>
<evidence type="ECO:0000256" key="4">
    <source>
        <dbReference type="SAM" id="Phobius"/>
    </source>
</evidence>
<dbReference type="InterPro" id="IPR050482">
    <property type="entry name" value="Sensor_HK_TwoCompSys"/>
</dbReference>
<accession>A0A839QG14</accession>
<evidence type="ECO:0000256" key="2">
    <source>
        <dbReference type="ARBA" id="ARBA00022777"/>
    </source>
</evidence>
<dbReference type="PANTHER" id="PTHR24421">
    <property type="entry name" value="NITRATE/NITRITE SENSOR PROTEIN NARX-RELATED"/>
    <property type="match status" value="1"/>
</dbReference>
<name>A0A839QG14_MYCIR</name>
<dbReference type="Proteomes" id="UP000550501">
    <property type="component" value="Unassembled WGS sequence"/>
</dbReference>
<reference evidence="5 6" key="1">
    <citation type="submission" date="2020-08" db="EMBL/GenBank/DDBJ databases">
        <title>The Agave Microbiome: Exploring the role of microbial communities in plant adaptations to desert environments.</title>
        <authorList>
            <person name="Partida-Martinez L.P."/>
        </authorList>
    </citation>
    <scope>NUCLEOTIDE SEQUENCE [LARGE SCALE GENOMIC DNA]</scope>
    <source>
        <strain evidence="5 6">AT2.18</strain>
    </source>
</reference>
<evidence type="ECO:0000256" key="1">
    <source>
        <dbReference type="ARBA" id="ARBA00022679"/>
    </source>
</evidence>
<feature type="transmembrane region" description="Helical" evidence="4">
    <location>
        <begin position="103"/>
        <end position="121"/>
    </location>
</feature>
<dbReference type="GO" id="GO:0000160">
    <property type="term" value="P:phosphorelay signal transduction system"/>
    <property type="evidence" value="ECO:0007669"/>
    <property type="project" value="UniProtKB-KW"/>
</dbReference>
<dbReference type="RefSeq" id="WP_311736258.1">
    <property type="nucleotide sequence ID" value="NZ_JACHVU010000021.1"/>
</dbReference>
<protein>
    <recommendedName>
        <fullName evidence="7">Histidine kinase</fullName>
    </recommendedName>
</protein>
<feature type="transmembrane region" description="Helical" evidence="4">
    <location>
        <begin position="44"/>
        <end position="61"/>
    </location>
</feature>